<protein>
    <submittedName>
        <fullName evidence="3">KAP family P-loop domain-containing protein</fullName>
    </submittedName>
</protein>
<evidence type="ECO:0000313" key="3">
    <source>
        <dbReference type="EMBL" id="SDO60781.1"/>
    </source>
</evidence>
<dbReference type="Gene3D" id="3.40.50.300">
    <property type="entry name" value="P-loop containing nucleotide triphosphate hydrolases"/>
    <property type="match status" value="1"/>
</dbReference>
<feature type="transmembrane region" description="Helical" evidence="1">
    <location>
        <begin position="33"/>
        <end position="51"/>
    </location>
</feature>
<evidence type="ECO:0000313" key="4">
    <source>
        <dbReference type="Proteomes" id="UP000199134"/>
    </source>
</evidence>
<dbReference type="InterPro" id="IPR027417">
    <property type="entry name" value="P-loop_NTPase"/>
</dbReference>
<feature type="domain" description="KAP NTPase" evidence="2">
    <location>
        <begin position="149"/>
        <end position="407"/>
    </location>
</feature>
<reference evidence="4" key="1">
    <citation type="submission" date="2016-10" db="EMBL/GenBank/DDBJ databases">
        <authorList>
            <person name="de Groot N.N."/>
        </authorList>
    </citation>
    <scope>NUCLEOTIDE SEQUENCE [LARGE SCALE GENOMIC DNA]</scope>
    <source>
        <strain evidence="4">BP1-145</strain>
    </source>
</reference>
<proteinExistence type="predicted"/>
<dbReference type="PANTHER" id="PTHR22674:SF6">
    <property type="entry name" value="NTPASE KAP FAMILY P-LOOP DOMAIN-CONTAINING PROTEIN 1"/>
    <property type="match status" value="1"/>
</dbReference>
<accession>A0A1H0KYD9</accession>
<keyword evidence="1" id="KW-0472">Membrane</keyword>
<dbReference type="PANTHER" id="PTHR22674">
    <property type="entry name" value="NTPASE, KAP FAMILY P-LOOP DOMAIN-CONTAINING 1"/>
    <property type="match status" value="1"/>
</dbReference>
<comment type="caution">
    <text evidence="3">The sequence shown here is derived from an EMBL/GenBank/DDBJ whole genome shotgun (WGS) entry which is preliminary data.</text>
</comment>
<dbReference type="SUPFAM" id="SSF52540">
    <property type="entry name" value="P-loop containing nucleoside triphosphate hydrolases"/>
    <property type="match status" value="1"/>
</dbReference>
<dbReference type="InterPro" id="IPR052754">
    <property type="entry name" value="NTPase_KAP_P-loop"/>
</dbReference>
<dbReference type="Pfam" id="PF07693">
    <property type="entry name" value="KAP_NTPase"/>
    <property type="match status" value="1"/>
</dbReference>
<evidence type="ECO:0000259" key="2">
    <source>
        <dbReference type="Pfam" id="PF07693"/>
    </source>
</evidence>
<keyword evidence="1" id="KW-0812">Transmembrane</keyword>
<organism evidence="3 4">
    <name type="scientific">Prevotella communis</name>
    <dbReference type="NCBI Taxonomy" id="2913614"/>
    <lineage>
        <taxon>Bacteria</taxon>
        <taxon>Pseudomonadati</taxon>
        <taxon>Bacteroidota</taxon>
        <taxon>Bacteroidia</taxon>
        <taxon>Bacteroidales</taxon>
        <taxon>Prevotellaceae</taxon>
        <taxon>Prevotella</taxon>
    </lineage>
</organism>
<evidence type="ECO:0000256" key="1">
    <source>
        <dbReference type="SAM" id="Phobius"/>
    </source>
</evidence>
<feature type="transmembrane region" description="Helical" evidence="1">
    <location>
        <begin position="63"/>
        <end position="82"/>
    </location>
</feature>
<dbReference type="Proteomes" id="UP000199134">
    <property type="component" value="Unassembled WGS sequence"/>
</dbReference>
<name>A0A1H0KYD9_9BACT</name>
<sequence length="834" mass="97663">MIALLCAGFACTQDVFVSVVDWLGALSLKLNYGWFTAFFTGLMMVWCGYKLKNNWQKYRYSDILIATLVFYVITTLYYRFIYNGYDYVPLLWKVTYVDVLWGLAIAFVIESLINKKKVKGDAPGRTESSILLDYPIETPEEDKFDYYTEAKHIADTLSKLPEDNAVSVAVLSPWGYGKTSFVNLIKYAIKHGDNDKPLFDHVIIEFNPRQSKDVSSIQEDFFKALIETIPNEFAIRSKVSDYLENIGIQEIHPVAKIFTGIIKRSKDDVTRDVNSALDSLGKRLVVFIDDFDRLTDVEIIETLKLIDKNAAFRHTVFITAYDENAVSSALKNYESDNGIAYIDKFFTLRFHLPLRSEHSVVNSVYQTLKEWVNGEKDLLPIMNKQYWVVAECVRSLRDVKNFCNMFMMDYVFNTKQDVDFGEYLLLELMKFGYYEDYCNLYKKVYVENRSLFQNADALYSLKAQYSTDKQGKEPEGNLPRSIRILRSIFADYKSFDDYGCSKEKPTYRSVQYVRYFDMYFTNRGYGHVQAERLESLYTMQSDDEIDKFYRQCIQQKAQSDIVDFLRYQDWQDITPKGGLTKEETFKQFVRLVFLYSAVTNDDDMHIHSLQLQLIYKTNFEEKGYNGLEEGTYHDYLMNILYREDTTYIPLAFLMRITHTLISPESDGVKEINNFILMSDEVKRKNLELFKKYIGTQQQYTTYLSSVYRLCMEHIDNSRVIISKEANDIMRDFLNKDKSNEYLNEFLIFNKESDYNIIMGFKDPFFKQIFPVDGDKDLFEIYVKKSLPKGDENRAEILAYLKRYRKAGSDHSGYYIVKNDNPNPSNKEIIEGLVF</sequence>
<dbReference type="AlphaFoldDB" id="A0A1H0KYD9"/>
<gene>
    <name evidence="3" type="ORF">SAMN04487900_1355</name>
</gene>
<dbReference type="EMBL" id="FNIW01000035">
    <property type="protein sequence ID" value="SDO60781.1"/>
    <property type="molecule type" value="Genomic_DNA"/>
</dbReference>
<dbReference type="InterPro" id="IPR011646">
    <property type="entry name" value="KAP_P-loop"/>
</dbReference>
<keyword evidence="1" id="KW-1133">Transmembrane helix</keyword>